<dbReference type="RefSeq" id="XP_047767586.1">
    <property type="nucleotide sequence ID" value="XM_047910838.1"/>
</dbReference>
<dbReference type="KEGG" id="ffu:CLAFUR5_11690"/>
<gene>
    <name evidence="2" type="ORF">CLAFUR5_11690</name>
</gene>
<organism evidence="2 3">
    <name type="scientific">Passalora fulva</name>
    <name type="common">Tomato leaf mold</name>
    <name type="synonym">Cladosporium fulvum</name>
    <dbReference type="NCBI Taxonomy" id="5499"/>
    <lineage>
        <taxon>Eukaryota</taxon>
        <taxon>Fungi</taxon>
        <taxon>Dikarya</taxon>
        <taxon>Ascomycota</taxon>
        <taxon>Pezizomycotina</taxon>
        <taxon>Dothideomycetes</taxon>
        <taxon>Dothideomycetidae</taxon>
        <taxon>Mycosphaerellales</taxon>
        <taxon>Mycosphaerellaceae</taxon>
        <taxon>Fulvia</taxon>
    </lineage>
</organism>
<protein>
    <submittedName>
        <fullName evidence="2">Uncharacterized protein</fullName>
    </submittedName>
</protein>
<dbReference type="Proteomes" id="UP000756132">
    <property type="component" value="Chromosome 10"/>
</dbReference>
<dbReference type="EMBL" id="CP090172">
    <property type="protein sequence ID" value="UJO23220.1"/>
    <property type="molecule type" value="Genomic_DNA"/>
</dbReference>
<sequence length="201" mass="23137">MAAPSSREEAPIDRRCSQPSADNDLTRPSRPNLTHALLQVQATDTAFSYKATESAARAAAHHNDEALFTQPISPGNHRFEIEVRNMDFRSLVAWLRLVEYSFISLLLTFHNIPPLDESLSPTLWDLVREVNHRPETLERILFYAKEPGRWRLEHYVRHIRDLLEQVTSTSHVNPSGAELHRRYEAWRAAALYDLGAKEEML</sequence>
<reference evidence="2" key="2">
    <citation type="journal article" date="2022" name="Microb. Genom.">
        <title>A chromosome-scale genome assembly of the tomato pathogen Cladosporium fulvum reveals a compartmentalized genome architecture and the presence of a dispensable chromosome.</title>
        <authorList>
            <person name="Zaccaron A.Z."/>
            <person name="Chen L.H."/>
            <person name="Samaras A."/>
            <person name="Stergiopoulos I."/>
        </authorList>
    </citation>
    <scope>NUCLEOTIDE SEQUENCE</scope>
    <source>
        <strain evidence="2">Race5_Kim</strain>
    </source>
</reference>
<name>A0A9Q8PIQ3_PASFU</name>
<reference evidence="2" key="1">
    <citation type="submission" date="2021-12" db="EMBL/GenBank/DDBJ databases">
        <authorList>
            <person name="Zaccaron A."/>
            <person name="Stergiopoulos I."/>
        </authorList>
    </citation>
    <scope>NUCLEOTIDE SEQUENCE</scope>
    <source>
        <strain evidence="2">Race5_Kim</strain>
    </source>
</reference>
<evidence type="ECO:0000313" key="2">
    <source>
        <dbReference type="EMBL" id="UJO23220.1"/>
    </source>
</evidence>
<feature type="region of interest" description="Disordered" evidence="1">
    <location>
        <begin position="1"/>
        <end position="30"/>
    </location>
</feature>
<dbReference type="GeneID" id="71991568"/>
<proteinExistence type="predicted"/>
<evidence type="ECO:0000313" key="3">
    <source>
        <dbReference type="Proteomes" id="UP000756132"/>
    </source>
</evidence>
<evidence type="ECO:0000256" key="1">
    <source>
        <dbReference type="SAM" id="MobiDB-lite"/>
    </source>
</evidence>
<accession>A0A9Q8PIQ3</accession>
<feature type="compositionally biased region" description="Basic and acidic residues" evidence="1">
    <location>
        <begin position="1"/>
        <end position="16"/>
    </location>
</feature>
<keyword evidence="3" id="KW-1185">Reference proteome</keyword>
<dbReference type="AlphaFoldDB" id="A0A9Q8PIQ3"/>